<dbReference type="Pfam" id="PF02776">
    <property type="entry name" value="TPP_enzyme_N"/>
    <property type="match status" value="1"/>
</dbReference>
<organism evidence="5 6">
    <name type="scientific">Luedemannella helvata</name>
    <dbReference type="NCBI Taxonomy" id="349315"/>
    <lineage>
        <taxon>Bacteria</taxon>
        <taxon>Bacillati</taxon>
        <taxon>Actinomycetota</taxon>
        <taxon>Actinomycetes</taxon>
        <taxon>Micromonosporales</taxon>
        <taxon>Micromonosporaceae</taxon>
        <taxon>Luedemannella</taxon>
    </lineage>
</organism>
<dbReference type="Gene3D" id="3.40.50.1220">
    <property type="entry name" value="TPP-binding domain"/>
    <property type="match status" value="1"/>
</dbReference>
<evidence type="ECO:0000259" key="3">
    <source>
        <dbReference type="Pfam" id="PF02775"/>
    </source>
</evidence>
<dbReference type="PANTHER" id="PTHR18968">
    <property type="entry name" value="THIAMINE PYROPHOSPHATE ENZYMES"/>
    <property type="match status" value="1"/>
</dbReference>
<dbReference type="InterPro" id="IPR011766">
    <property type="entry name" value="TPP_enzyme_TPP-bd"/>
</dbReference>
<dbReference type="InterPro" id="IPR029061">
    <property type="entry name" value="THDP-binding"/>
</dbReference>
<sequence length="588" mass="62844">MTGMADQTRYGSDLMVETLARLGIGHVAINPGATLRGFHDSLVRAGRPELVLTLHENVAVGMAHGYAKTTGRPMGVALHNLVGLQTGSMALFNAFLDQVPMLVVGGAGPADATRRRPWIDWIHAARDQAALVRDFTKWDDAPTSLAAVPHSLARAYNATVSFPQAPVYVALDAGLQEGRWPDPLAANPLWAPETALARHTTPTVADADLAPLAEALVGAERPLLLADNAGRSEAAYHALIALAERLGAGVVDLGARHNFPNTHWADATGRHHAALAEADVVLAVDVRDPYFALGRTDVAERDFAWLPRPGARVFVLSGAALVERAPVDRSAAAWDRIEAVLTGDATLALPRLAQMVTELAGADPAAVERAAARTARLTAQATTPAMWRAKVRRDAGEFGPARLAAETFEAVSDGPWQLAFGALYGNTRRAWDMAGWNCYLGISGGGGLGYGVPAAMGCALAHRDDDTLVVDIQSDGDFLYTASSLWTAANLRLPMLVVMANNRTYNQDRMHQTEIRHQRGRDTDVAVGIDITDPDVDFAGLARAQGVEAFGPVRDAADLPATLRRAASIVRDERRPVLVDAQMTRDRS</sequence>
<dbReference type="SUPFAM" id="SSF52467">
    <property type="entry name" value="DHS-like NAD/FAD-binding domain"/>
    <property type="match status" value="1"/>
</dbReference>
<name>A0ABP4X184_9ACTN</name>
<dbReference type="CDD" id="cd07035">
    <property type="entry name" value="TPP_PYR_POX_like"/>
    <property type="match status" value="1"/>
</dbReference>
<feature type="domain" description="Thiamine pyrophosphate enzyme N-terminal TPP-binding" evidence="4">
    <location>
        <begin position="11"/>
        <end position="119"/>
    </location>
</feature>
<dbReference type="Pfam" id="PF02775">
    <property type="entry name" value="TPP_enzyme_C"/>
    <property type="match status" value="1"/>
</dbReference>
<dbReference type="InterPro" id="IPR045229">
    <property type="entry name" value="TPP_enz"/>
</dbReference>
<dbReference type="Gene3D" id="3.40.50.970">
    <property type="match status" value="2"/>
</dbReference>
<protein>
    <recommendedName>
        <fullName evidence="7">Thiamine pyrophosphate-binding protein</fullName>
    </recommendedName>
</protein>
<evidence type="ECO:0008006" key="7">
    <source>
        <dbReference type="Google" id="ProtNLM"/>
    </source>
</evidence>
<comment type="similarity">
    <text evidence="1">Belongs to the TPP enzyme family.</text>
</comment>
<dbReference type="SUPFAM" id="SSF52518">
    <property type="entry name" value="Thiamin diphosphate-binding fold (THDP-binding)"/>
    <property type="match status" value="2"/>
</dbReference>
<keyword evidence="2" id="KW-0786">Thiamine pyrophosphate</keyword>
<comment type="caution">
    <text evidence="5">The sequence shown here is derived from an EMBL/GenBank/DDBJ whole genome shotgun (WGS) entry which is preliminary data.</text>
</comment>
<evidence type="ECO:0000259" key="4">
    <source>
        <dbReference type="Pfam" id="PF02776"/>
    </source>
</evidence>
<evidence type="ECO:0000313" key="6">
    <source>
        <dbReference type="Proteomes" id="UP001500655"/>
    </source>
</evidence>
<evidence type="ECO:0000256" key="2">
    <source>
        <dbReference type="ARBA" id="ARBA00023052"/>
    </source>
</evidence>
<dbReference type="InterPro" id="IPR012001">
    <property type="entry name" value="Thiamin_PyroP_enz_TPP-bd_dom"/>
</dbReference>
<gene>
    <name evidence="5" type="ORF">GCM10009681_43670</name>
</gene>
<reference evidence="6" key="1">
    <citation type="journal article" date="2019" name="Int. J. Syst. Evol. Microbiol.">
        <title>The Global Catalogue of Microorganisms (GCM) 10K type strain sequencing project: providing services to taxonomists for standard genome sequencing and annotation.</title>
        <authorList>
            <consortium name="The Broad Institute Genomics Platform"/>
            <consortium name="The Broad Institute Genome Sequencing Center for Infectious Disease"/>
            <person name="Wu L."/>
            <person name="Ma J."/>
        </authorList>
    </citation>
    <scope>NUCLEOTIDE SEQUENCE [LARGE SCALE GENOMIC DNA]</scope>
    <source>
        <strain evidence="6">JCM 13249</strain>
    </source>
</reference>
<evidence type="ECO:0000256" key="1">
    <source>
        <dbReference type="ARBA" id="ARBA00007812"/>
    </source>
</evidence>
<dbReference type="InterPro" id="IPR029035">
    <property type="entry name" value="DHS-like_NAD/FAD-binding_dom"/>
</dbReference>
<dbReference type="Proteomes" id="UP001500655">
    <property type="component" value="Unassembled WGS sequence"/>
</dbReference>
<evidence type="ECO:0000313" key="5">
    <source>
        <dbReference type="EMBL" id="GAA1767885.1"/>
    </source>
</evidence>
<feature type="domain" description="Thiamine pyrophosphate enzyme TPP-binding" evidence="3">
    <location>
        <begin position="429"/>
        <end position="580"/>
    </location>
</feature>
<dbReference type="EMBL" id="BAAALS010000024">
    <property type="protein sequence ID" value="GAA1767885.1"/>
    <property type="molecule type" value="Genomic_DNA"/>
</dbReference>
<proteinExistence type="inferred from homology"/>
<keyword evidence="6" id="KW-1185">Reference proteome</keyword>
<accession>A0ABP4X184</accession>